<dbReference type="Proteomes" id="UP000886689">
    <property type="component" value="Unassembled WGS sequence"/>
</dbReference>
<dbReference type="Gene3D" id="6.20.270.20">
    <property type="entry name" value="LapD/MoxY periplasmic domain"/>
    <property type="match status" value="1"/>
</dbReference>
<protein>
    <recommendedName>
        <fullName evidence="2">HAMP domain-containing protein</fullName>
    </recommendedName>
</protein>
<proteinExistence type="predicted"/>
<evidence type="ECO:0000259" key="2">
    <source>
        <dbReference type="PROSITE" id="PS50885"/>
    </source>
</evidence>
<dbReference type="InterPro" id="IPR032244">
    <property type="entry name" value="LapD_MoxY_N"/>
</dbReference>
<evidence type="ECO:0000313" key="4">
    <source>
        <dbReference type="Proteomes" id="UP000886689"/>
    </source>
</evidence>
<keyword evidence="1" id="KW-0472">Membrane</keyword>
<dbReference type="GO" id="GO:0016020">
    <property type="term" value="C:membrane"/>
    <property type="evidence" value="ECO:0007669"/>
    <property type="project" value="InterPro"/>
</dbReference>
<dbReference type="Pfam" id="PF16448">
    <property type="entry name" value="LapD_MoxY_N"/>
    <property type="match status" value="1"/>
</dbReference>
<name>A0A9D7K2D9_9PROT</name>
<dbReference type="Gene3D" id="3.30.110.200">
    <property type="match status" value="1"/>
</dbReference>
<feature type="transmembrane region" description="Helical" evidence="1">
    <location>
        <begin position="98"/>
        <end position="117"/>
    </location>
</feature>
<feature type="domain" description="HAMP" evidence="2">
    <location>
        <begin position="118"/>
        <end position="169"/>
    </location>
</feature>
<accession>A0A9D7K2D9</accession>
<evidence type="ECO:0000256" key="1">
    <source>
        <dbReference type="SAM" id="Phobius"/>
    </source>
</evidence>
<evidence type="ECO:0000313" key="3">
    <source>
        <dbReference type="EMBL" id="MBK8525184.1"/>
    </source>
</evidence>
<dbReference type="InterPro" id="IPR003660">
    <property type="entry name" value="HAMP_dom"/>
</dbReference>
<sequence length="181" mass="20031">MSQKQPDAIDIELTAAALFDSGNYELVRVTDPEGKTIVERRAAAGDFDAPEWFVRRFPITASLGEAQICSGWKQVGTVHLVSHSRFAYRALWSSTLEMIAALSLAGLVGGYLGALVLRRLRQPLNAVIGQARAISERRFITIEEPDVPELKQLATAMNATVTRLKDMFEEEAGWLETVRRG</sequence>
<keyword evidence="1" id="KW-1133">Transmembrane helix</keyword>
<dbReference type="EMBL" id="JADJUC010000027">
    <property type="protein sequence ID" value="MBK8525184.1"/>
    <property type="molecule type" value="Genomic_DNA"/>
</dbReference>
<dbReference type="InterPro" id="IPR042461">
    <property type="entry name" value="LapD_MoxY_peri_C"/>
</dbReference>
<dbReference type="GO" id="GO:0007165">
    <property type="term" value="P:signal transduction"/>
    <property type="evidence" value="ECO:0007669"/>
    <property type="project" value="InterPro"/>
</dbReference>
<reference evidence="3" key="1">
    <citation type="submission" date="2020-10" db="EMBL/GenBank/DDBJ databases">
        <title>Connecting structure to function with the recovery of over 1000 high-quality activated sludge metagenome-assembled genomes encoding full-length rRNA genes using long-read sequencing.</title>
        <authorList>
            <person name="Singleton C.M."/>
            <person name="Petriglieri F."/>
            <person name="Kristensen J.M."/>
            <person name="Kirkegaard R.H."/>
            <person name="Michaelsen T.Y."/>
            <person name="Andersen M.H."/>
            <person name="Karst S.M."/>
            <person name="Dueholm M.S."/>
            <person name="Nielsen P.H."/>
            <person name="Albertsen M."/>
        </authorList>
    </citation>
    <scope>NUCLEOTIDE SEQUENCE</scope>
    <source>
        <strain evidence="3">Hirt_18-Q3-R61-65_BATAC.395</strain>
    </source>
</reference>
<gene>
    <name evidence="3" type="ORF">IPL58_14805</name>
</gene>
<dbReference type="AlphaFoldDB" id="A0A9D7K2D9"/>
<dbReference type="PROSITE" id="PS50885">
    <property type="entry name" value="HAMP"/>
    <property type="match status" value="1"/>
</dbReference>
<comment type="caution">
    <text evidence="3">The sequence shown here is derived from an EMBL/GenBank/DDBJ whole genome shotgun (WGS) entry which is preliminary data.</text>
</comment>
<organism evidence="3 4">
    <name type="scientific">Candidatus Proximibacter danicus</name>
    <dbReference type="NCBI Taxonomy" id="2954365"/>
    <lineage>
        <taxon>Bacteria</taxon>
        <taxon>Pseudomonadati</taxon>
        <taxon>Pseudomonadota</taxon>
        <taxon>Betaproteobacteria</taxon>
        <taxon>Candidatus Proximibacter</taxon>
    </lineage>
</organism>
<keyword evidence="1" id="KW-0812">Transmembrane</keyword>